<feature type="transmembrane region" description="Helical" evidence="1">
    <location>
        <begin position="140"/>
        <end position="159"/>
    </location>
</feature>
<dbReference type="InterPro" id="IPR038548">
    <property type="entry name" value="SporV_AA_N_sf"/>
</dbReference>
<dbReference type="Proteomes" id="UP000242520">
    <property type="component" value="Unassembled WGS sequence"/>
</dbReference>
<keyword evidence="1" id="KW-0472">Membrane</keyword>
<sequence>MEIYLIPKKNLKFSKNIHKIFLNDLFEIYPSEKEKLLKDVVIREFENIDKDYDVIELGEVINKISFNNNIKINFLDNNNLLIYFKNDKRDKYLFIRVVLVCIILFLGAGMAIINFHSDVNMNESHRTILKILTGSKDENLLFLQIPYSLGIGIGVATFYNKLIPNFSKSEPSPLELEVSAFKNEVQNYIIENNEK</sequence>
<keyword evidence="3" id="KW-1185">Reference proteome</keyword>
<proteinExistence type="predicted"/>
<accession>A0A1M5TTU3</accession>
<evidence type="ECO:0000313" key="2">
    <source>
        <dbReference type="EMBL" id="SHH54245.1"/>
    </source>
</evidence>
<keyword evidence="1" id="KW-1133">Transmembrane helix</keyword>
<dbReference type="OrthoDB" id="9782754at2"/>
<dbReference type="AlphaFoldDB" id="A0A1M5TTU3"/>
<reference evidence="3" key="1">
    <citation type="submission" date="2016-11" db="EMBL/GenBank/DDBJ databases">
        <authorList>
            <person name="Varghese N."/>
            <person name="Submissions S."/>
        </authorList>
    </citation>
    <scope>NUCLEOTIDE SEQUENCE [LARGE SCALE GENOMIC DNA]</scope>
    <source>
        <strain evidence="3">DSM 15285</strain>
    </source>
</reference>
<dbReference type="Gene3D" id="2.60.480.10">
    <property type="entry name" value="eubacterium ventriosum atcc domain"/>
    <property type="match status" value="1"/>
</dbReference>
<dbReference type="STRING" id="1123350.SAMN02744040_02301"/>
<name>A0A1M5TTU3_9FIRM</name>
<evidence type="ECO:0000313" key="3">
    <source>
        <dbReference type="Proteomes" id="UP000242520"/>
    </source>
</evidence>
<keyword evidence="1" id="KW-0812">Transmembrane</keyword>
<protein>
    <submittedName>
        <fullName evidence="2">Stage V sporulation protein AA</fullName>
    </submittedName>
</protein>
<gene>
    <name evidence="2" type="ORF">SAMN02744040_02301</name>
</gene>
<dbReference type="RefSeq" id="WP_072726526.1">
    <property type="nucleotide sequence ID" value="NZ_FQXH01000043.1"/>
</dbReference>
<feature type="transmembrane region" description="Helical" evidence="1">
    <location>
        <begin position="93"/>
        <end position="113"/>
    </location>
</feature>
<organism evidence="2 3">
    <name type="scientific">Tepidibacter thalassicus DSM 15285</name>
    <dbReference type="NCBI Taxonomy" id="1123350"/>
    <lineage>
        <taxon>Bacteria</taxon>
        <taxon>Bacillati</taxon>
        <taxon>Bacillota</taxon>
        <taxon>Clostridia</taxon>
        <taxon>Peptostreptococcales</taxon>
        <taxon>Peptostreptococcaceae</taxon>
        <taxon>Tepidibacter</taxon>
    </lineage>
</organism>
<dbReference type="EMBL" id="FQXH01000043">
    <property type="protein sequence ID" value="SHH54245.1"/>
    <property type="molecule type" value="Genomic_DNA"/>
</dbReference>
<evidence type="ECO:0000256" key="1">
    <source>
        <dbReference type="SAM" id="Phobius"/>
    </source>
</evidence>